<evidence type="ECO:0000256" key="8">
    <source>
        <dbReference type="RuleBase" id="RU365104"/>
    </source>
</evidence>
<feature type="domain" description="ABC transporter" evidence="9">
    <location>
        <begin position="3"/>
        <end position="246"/>
    </location>
</feature>
<keyword evidence="6" id="KW-1278">Translocase</keyword>
<dbReference type="Gene3D" id="3.40.50.300">
    <property type="entry name" value="P-loop containing nucleotide triphosphate hydrolases"/>
    <property type="match status" value="1"/>
</dbReference>
<keyword evidence="7 8" id="KW-0472">Membrane</keyword>
<dbReference type="PROSITE" id="PS00211">
    <property type="entry name" value="ABC_TRANSPORTER_1"/>
    <property type="match status" value="1"/>
</dbReference>
<evidence type="ECO:0000256" key="4">
    <source>
        <dbReference type="ARBA" id="ARBA00022741"/>
    </source>
</evidence>
<dbReference type="GO" id="GO:0043190">
    <property type="term" value="C:ATP-binding cassette (ABC) transporter complex"/>
    <property type="evidence" value="ECO:0007669"/>
    <property type="project" value="TreeGrafter"/>
</dbReference>
<dbReference type="Pfam" id="PF00005">
    <property type="entry name" value="ABC_tran"/>
    <property type="match status" value="1"/>
</dbReference>
<sequence>MDISFEHVSYIYQPNSPFEHRALNDITFSIKSGSYVAVIGHTGSGKSTLIQQLNGLLQPTEGSIQIGKYKLQAGEKTKNLRGLREQVGVVFQYPEHQLFEETVAKDIAFGPHNFGVEKMEIDRRIKEAVQATKLPDELLERSPFDLSGGQMRRVAISGVLAMNPEVLVLDEPTAGLDPRGQKDIMDMFKDLHKEKGLTTILVTHSMEDALAYADHIIILNQGEIYREGTPLEIFKQHDALEKVQLDVPEVMDFLRRAKKEYGVEIEYRGQDIAELAKELTLKVRGDSDHE</sequence>
<evidence type="ECO:0000313" key="11">
    <source>
        <dbReference type="Proteomes" id="UP000183557"/>
    </source>
</evidence>
<evidence type="ECO:0000256" key="2">
    <source>
        <dbReference type="ARBA" id="ARBA00022448"/>
    </source>
</evidence>
<evidence type="ECO:0000256" key="5">
    <source>
        <dbReference type="ARBA" id="ARBA00022840"/>
    </source>
</evidence>
<dbReference type="OrthoDB" id="9784332at2"/>
<keyword evidence="5 8" id="KW-0067">ATP-binding</keyword>
<evidence type="ECO:0000259" key="9">
    <source>
        <dbReference type="PROSITE" id="PS50893"/>
    </source>
</evidence>
<evidence type="ECO:0000256" key="3">
    <source>
        <dbReference type="ARBA" id="ARBA00022475"/>
    </source>
</evidence>
<dbReference type="PANTHER" id="PTHR43553">
    <property type="entry name" value="HEAVY METAL TRANSPORTER"/>
    <property type="match status" value="1"/>
</dbReference>
<dbReference type="GO" id="GO:0015087">
    <property type="term" value="F:cobalt ion transmembrane transporter activity"/>
    <property type="evidence" value="ECO:0007669"/>
    <property type="project" value="UniProtKB-ARBA"/>
</dbReference>
<dbReference type="PANTHER" id="PTHR43553:SF27">
    <property type="entry name" value="ENERGY-COUPLING FACTOR TRANSPORTER ATP-BINDING PROTEIN ECFA2"/>
    <property type="match status" value="1"/>
</dbReference>
<comment type="function">
    <text evidence="8">ATP-binding (A) component of a common energy-coupling factor (ECF) ABC-transporter complex.</text>
</comment>
<keyword evidence="11" id="KW-1185">Reference proteome</keyword>
<keyword evidence="3 8" id="KW-1003">Cell membrane</keyword>
<dbReference type="SUPFAM" id="SSF52540">
    <property type="entry name" value="P-loop containing nucleoside triphosphate hydrolases"/>
    <property type="match status" value="1"/>
</dbReference>
<dbReference type="Proteomes" id="UP000183557">
    <property type="component" value="Unassembled WGS sequence"/>
</dbReference>
<organism evidence="10 11">
    <name type="scientific">Halobacillus dabanensis</name>
    <dbReference type="NCBI Taxonomy" id="240302"/>
    <lineage>
        <taxon>Bacteria</taxon>
        <taxon>Bacillati</taxon>
        <taxon>Bacillota</taxon>
        <taxon>Bacilli</taxon>
        <taxon>Bacillales</taxon>
        <taxon>Bacillaceae</taxon>
        <taxon>Halobacillus</taxon>
    </lineage>
</organism>
<dbReference type="STRING" id="240302.BN982_04013"/>
<evidence type="ECO:0000256" key="1">
    <source>
        <dbReference type="ARBA" id="ARBA00004202"/>
    </source>
</evidence>
<comment type="subcellular location">
    <subcellularLocation>
        <location evidence="1 8">Cell membrane</location>
        <topology evidence="1 8">Peripheral membrane protein</topology>
    </subcellularLocation>
</comment>
<keyword evidence="2 8" id="KW-0813">Transport</keyword>
<dbReference type="InterPro" id="IPR015856">
    <property type="entry name" value="ABC_transpr_CbiO/EcfA_su"/>
</dbReference>
<dbReference type="InterPro" id="IPR027417">
    <property type="entry name" value="P-loop_NTPase"/>
</dbReference>
<dbReference type="InterPro" id="IPR050095">
    <property type="entry name" value="ECF_ABC_transporter_ATP-bd"/>
</dbReference>
<dbReference type="InterPro" id="IPR003593">
    <property type="entry name" value="AAA+_ATPase"/>
</dbReference>
<dbReference type="RefSeq" id="WP_075038159.1">
    <property type="nucleotide sequence ID" value="NZ_FOSB01000016.1"/>
</dbReference>
<name>A0A1I4A5S4_HALDA</name>
<reference evidence="11" key="1">
    <citation type="submission" date="2016-10" db="EMBL/GenBank/DDBJ databases">
        <authorList>
            <person name="Varghese N."/>
            <person name="Submissions S."/>
        </authorList>
    </citation>
    <scope>NUCLEOTIDE SEQUENCE [LARGE SCALE GENOMIC DNA]</scope>
    <source>
        <strain evidence="11">CGMCC 1.3704</strain>
    </source>
</reference>
<dbReference type="NCBIfam" id="TIGR04521">
    <property type="entry name" value="ECF_ATPase_2"/>
    <property type="match status" value="1"/>
</dbReference>
<dbReference type="InterPro" id="IPR017871">
    <property type="entry name" value="ABC_transporter-like_CS"/>
</dbReference>
<accession>A0A1I4A5S4</accession>
<dbReference type="PROSITE" id="PS50893">
    <property type="entry name" value="ABC_TRANSPORTER_2"/>
    <property type="match status" value="1"/>
</dbReference>
<proteinExistence type="inferred from homology"/>
<dbReference type="FunFam" id="3.40.50.300:FF:000224">
    <property type="entry name" value="Energy-coupling factor transporter ATP-binding protein EcfA"/>
    <property type="match status" value="1"/>
</dbReference>
<dbReference type="GO" id="GO:0005524">
    <property type="term" value="F:ATP binding"/>
    <property type="evidence" value="ECO:0007669"/>
    <property type="project" value="UniProtKB-UniRule"/>
</dbReference>
<comment type="subunit">
    <text evidence="8">Forms a stable energy-coupling factor (ECF) transporter complex composed of 2 membrane-embedded substrate-binding proteins (S component), 2 ATP-binding proteins (A component) and 2 transmembrane proteins (T component).</text>
</comment>
<evidence type="ECO:0000256" key="7">
    <source>
        <dbReference type="ARBA" id="ARBA00023136"/>
    </source>
</evidence>
<dbReference type="GO" id="GO:0042626">
    <property type="term" value="F:ATPase-coupled transmembrane transporter activity"/>
    <property type="evidence" value="ECO:0007669"/>
    <property type="project" value="TreeGrafter"/>
</dbReference>
<dbReference type="EMBL" id="FOSB01000016">
    <property type="protein sequence ID" value="SFK51139.1"/>
    <property type="molecule type" value="Genomic_DNA"/>
</dbReference>
<protein>
    <recommendedName>
        <fullName evidence="8">Energy-coupling factor transporter ATP-binding protein EcfA2</fullName>
        <ecNumber evidence="8">7.-.-.-</ecNumber>
    </recommendedName>
</protein>
<dbReference type="SMART" id="SM00382">
    <property type="entry name" value="AAA"/>
    <property type="match status" value="1"/>
</dbReference>
<dbReference type="InterPro" id="IPR030946">
    <property type="entry name" value="EcfA2"/>
</dbReference>
<dbReference type="InterPro" id="IPR003439">
    <property type="entry name" value="ABC_transporter-like_ATP-bd"/>
</dbReference>
<dbReference type="NCBIfam" id="NF010155">
    <property type="entry name" value="PRK13634.1"/>
    <property type="match status" value="1"/>
</dbReference>
<dbReference type="CDD" id="cd03225">
    <property type="entry name" value="ABC_cobalt_CbiO_domain1"/>
    <property type="match status" value="1"/>
</dbReference>
<dbReference type="EC" id="7.-.-.-" evidence="8"/>
<keyword evidence="4 8" id="KW-0547">Nucleotide-binding</keyword>
<dbReference type="AlphaFoldDB" id="A0A1I4A5S4"/>
<dbReference type="GO" id="GO:0016887">
    <property type="term" value="F:ATP hydrolysis activity"/>
    <property type="evidence" value="ECO:0007669"/>
    <property type="project" value="InterPro"/>
</dbReference>
<evidence type="ECO:0000256" key="6">
    <source>
        <dbReference type="ARBA" id="ARBA00022967"/>
    </source>
</evidence>
<comment type="similarity">
    <text evidence="8">Belongs to the ABC transporter superfamily. Energy-coupling factor EcfA family.</text>
</comment>
<gene>
    <name evidence="10" type="ORF">SAMN04487936_11613</name>
</gene>
<evidence type="ECO:0000313" key="10">
    <source>
        <dbReference type="EMBL" id="SFK51139.1"/>
    </source>
</evidence>